<geneLocation type="plasmid" evidence="2 3">
    <name>pCY360</name>
</geneLocation>
<accession>E0S4J5</accession>
<dbReference type="EMBL" id="CP001812">
    <property type="protein sequence ID" value="ADL36327.1"/>
    <property type="molecule type" value="Genomic_DNA"/>
</dbReference>
<reference evidence="2 3" key="1">
    <citation type="journal article" date="2010" name="PLoS ONE">
        <title>The glycobiome of the rumen bacterium Butyrivibrio proteoclasticus B316(T) highlights adaptation to a polysaccharide-rich environment.</title>
        <authorList>
            <person name="Kelly W.J."/>
            <person name="Leahy S.C."/>
            <person name="Altermann E."/>
            <person name="Yeoman C.J."/>
            <person name="Dunne J.C."/>
            <person name="Kong Z."/>
            <person name="Pacheco D.M."/>
            <person name="Li D."/>
            <person name="Noel S.J."/>
            <person name="Moon C.D."/>
            <person name="Cookson A.L."/>
            <person name="Attwood G.T."/>
        </authorList>
    </citation>
    <scope>NUCLEOTIDE SEQUENCE [LARGE SCALE GENOMIC DNA]</scope>
    <source>
        <strain evidence="3">ATCC 51982 / DSM 14932 / B316</strain>
        <plasmid evidence="3">Plasmid pCY360</plasmid>
    </source>
</reference>
<dbReference type="PROSITE" id="PS51257">
    <property type="entry name" value="PROKAR_LIPOPROTEIN"/>
    <property type="match status" value="1"/>
</dbReference>
<evidence type="ECO:0008006" key="4">
    <source>
        <dbReference type="Google" id="ProtNLM"/>
    </source>
</evidence>
<feature type="signal peptide" evidence="1">
    <location>
        <begin position="1"/>
        <end position="20"/>
    </location>
</feature>
<organism evidence="2 3">
    <name type="scientific">Butyrivibrio proteoclasticus (strain ATCC 51982 / DSM 14932 / B316)</name>
    <name type="common">Clostridium proteoclasticum</name>
    <dbReference type="NCBI Taxonomy" id="515622"/>
    <lineage>
        <taxon>Bacteria</taxon>
        <taxon>Bacillati</taxon>
        <taxon>Bacillota</taxon>
        <taxon>Clostridia</taxon>
        <taxon>Lachnospirales</taxon>
        <taxon>Lachnospiraceae</taxon>
        <taxon>Butyrivibrio</taxon>
    </lineage>
</organism>
<proteinExistence type="predicted"/>
<dbReference type="AlphaFoldDB" id="E0S4J5"/>
<dbReference type="Proteomes" id="UP000001299">
    <property type="component" value="Plasmid pCY360"/>
</dbReference>
<dbReference type="KEGG" id="bpb:bpr_II390"/>
<keyword evidence="2" id="KW-0614">Plasmid</keyword>
<protein>
    <recommendedName>
        <fullName evidence="4">Lipoprotein</fullName>
    </recommendedName>
</protein>
<name>E0S4J5_BUTPB</name>
<gene>
    <name evidence="2" type="ordered locus">bpr_II390</name>
</gene>
<keyword evidence="3" id="KW-1185">Reference proteome</keyword>
<dbReference type="RefSeq" id="WP_013282976.1">
    <property type="nucleotide sequence ID" value="NC_014389.1"/>
</dbReference>
<evidence type="ECO:0000313" key="2">
    <source>
        <dbReference type="EMBL" id="ADL36327.1"/>
    </source>
</evidence>
<feature type="chain" id="PRO_5038695552" description="Lipoprotein" evidence="1">
    <location>
        <begin position="21"/>
        <end position="302"/>
    </location>
</feature>
<evidence type="ECO:0000313" key="3">
    <source>
        <dbReference type="Proteomes" id="UP000001299"/>
    </source>
</evidence>
<keyword evidence="1" id="KW-0732">Signal</keyword>
<evidence type="ECO:0000256" key="1">
    <source>
        <dbReference type="SAM" id="SignalP"/>
    </source>
</evidence>
<sequence>MKKKILCICLISAVLLSVFGCGDKESASDIQMENKIPEDLVSECCICNSINADGTLLLWGDRSDGDLFASYTIPSQPDVRIGDEVLLVYSESERAYAKYSDNRASRTFYMQNCHIFIEKITKENIKAAVPGTRKNKFLAQYGIGDGEEKENIDTQVQYSGDLQKQEQEPLQDIEYAKNIDHSVLEVRELIIDTSSVSDTGQIYDVVYERKGQVLSLIINEKQIKLQCDSKVIIGTIPYSITEEMYFGEVSDMPAIGDYLFYLNRADQMCLAEVIGIEYTPGEQCGLKIEELNIAEYITKDIG</sequence>
<dbReference type="HOGENOM" id="CLU_920353_0_0_9"/>